<gene>
    <name evidence="1" type="ORF">AK812_SmicGene1642</name>
</gene>
<sequence>MSHRVNFHRRRLHHTVYYTLDSNKELLIILLFHVDDFLVAFREDCHFDEGLFMFIFGQKNLVDDDDFVLKGKTVSFKKVEGEFHIQVMQKAFIGETRKLKPNRLWIPPSTILVEILGKQNSVYSENLALLTGATHFTMSSVDDKLIQSASRAIHALNHRPPTAGMSLDEVGGTSELEGCEEFYHPAGGWTDGWRDVAKTLKSAQT</sequence>
<evidence type="ECO:0000313" key="2">
    <source>
        <dbReference type="Proteomes" id="UP000186817"/>
    </source>
</evidence>
<keyword evidence="2" id="KW-1185">Reference proteome</keyword>
<dbReference type="OrthoDB" id="10397254at2759"/>
<proteinExistence type="predicted"/>
<evidence type="ECO:0000313" key="1">
    <source>
        <dbReference type="EMBL" id="OLQ14236.1"/>
    </source>
</evidence>
<comment type="caution">
    <text evidence="1">The sequence shown here is derived from an EMBL/GenBank/DDBJ whole genome shotgun (WGS) entry which is preliminary data.</text>
</comment>
<accession>A0A1Q9F3J4</accession>
<reference evidence="1 2" key="1">
    <citation type="submission" date="2016-02" db="EMBL/GenBank/DDBJ databases">
        <title>Genome analysis of coral dinoflagellate symbionts highlights evolutionary adaptations to a symbiotic lifestyle.</title>
        <authorList>
            <person name="Aranda M."/>
            <person name="Li Y."/>
            <person name="Liew Y.J."/>
            <person name="Baumgarten S."/>
            <person name="Simakov O."/>
            <person name="Wilson M."/>
            <person name="Piel J."/>
            <person name="Ashoor H."/>
            <person name="Bougouffa S."/>
            <person name="Bajic V.B."/>
            <person name="Ryu T."/>
            <person name="Ravasi T."/>
            <person name="Bayer T."/>
            <person name="Micklem G."/>
            <person name="Kim H."/>
            <person name="Bhak J."/>
            <person name="Lajeunesse T.C."/>
            <person name="Voolstra C.R."/>
        </authorList>
    </citation>
    <scope>NUCLEOTIDE SEQUENCE [LARGE SCALE GENOMIC DNA]</scope>
    <source>
        <strain evidence="1 2">CCMP2467</strain>
    </source>
</reference>
<name>A0A1Q9F3J4_SYMMI</name>
<dbReference type="AlphaFoldDB" id="A0A1Q9F3J4"/>
<protein>
    <submittedName>
        <fullName evidence="1">Uncharacterized protein</fullName>
    </submittedName>
</protein>
<dbReference type="Proteomes" id="UP000186817">
    <property type="component" value="Unassembled WGS sequence"/>
</dbReference>
<dbReference type="EMBL" id="LSRX01000018">
    <property type="protein sequence ID" value="OLQ14236.1"/>
    <property type="molecule type" value="Genomic_DNA"/>
</dbReference>
<organism evidence="1 2">
    <name type="scientific">Symbiodinium microadriaticum</name>
    <name type="common">Dinoflagellate</name>
    <name type="synonym">Zooxanthella microadriatica</name>
    <dbReference type="NCBI Taxonomy" id="2951"/>
    <lineage>
        <taxon>Eukaryota</taxon>
        <taxon>Sar</taxon>
        <taxon>Alveolata</taxon>
        <taxon>Dinophyceae</taxon>
        <taxon>Suessiales</taxon>
        <taxon>Symbiodiniaceae</taxon>
        <taxon>Symbiodinium</taxon>
    </lineage>
</organism>